<dbReference type="Proteomes" id="UP001190700">
    <property type="component" value="Unassembled WGS sequence"/>
</dbReference>
<dbReference type="EMBL" id="LGRX02034407">
    <property type="protein sequence ID" value="KAK3237895.1"/>
    <property type="molecule type" value="Genomic_DNA"/>
</dbReference>
<organism evidence="1 2">
    <name type="scientific">Cymbomonas tetramitiformis</name>
    <dbReference type="NCBI Taxonomy" id="36881"/>
    <lineage>
        <taxon>Eukaryota</taxon>
        <taxon>Viridiplantae</taxon>
        <taxon>Chlorophyta</taxon>
        <taxon>Pyramimonadophyceae</taxon>
        <taxon>Pyramimonadales</taxon>
        <taxon>Pyramimonadaceae</taxon>
        <taxon>Cymbomonas</taxon>
    </lineage>
</organism>
<comment type="caution">
    <text evidence="1">The sequence shown here is derived from an EMBL/GenBank/DDBJ whole genome shotgun (WGS) entry which is preliminary data.</text>
</comment>
<gene>
    <name evidence="1" type="ORF">CYMTET_52057</name>
</gene>
<reference evidence="1 2" key="1">
    <citation type="journal article" date="2015" name="Genome Biol. Evol.">
        <title>Comparative Genomics of a Bacterivorous Green Alga Reveals Evolutionary Causalities and Consequences of Phago-Mixotrophic Mode of Nutrition.</title>
        <authorList>
            <person name="Burns J.A."/>
            <person name="Paasch A."/>
            <person name="Narechania A."/>
            <person name="Kim E."/>
        </authorList>
    </citation>
    <scope>NUCLEOTIDE SEQUENCE [LARGE SCALE GENOMIC DNA]</scope>
    <source>
        <strain evidence="1 2">PLY_AMNH</strain>
    </source>
</reference>
<dbReference type="AlphaFoldDB" id="A0AAE0ET45"/>
<proteinExistence type="predicted"/>
<feature type="non-terminal residue" evidence="1">
    <location>
        <position position="1"/>
    </location>
</feature>
<keyword evidence="2" id="KW-1185">Reference proteome</keyword>
<sequence length="86" mass="9046">LADLSAIILDVKKQLKSLTDKMEGKGFTPRADKGKIGHGGGGSGVRFAAKDLHAGGNWSQTHMRKRVAFHKASGGVLQLCRTSSAS</sequence>
<protein>
    <submittedName>
        <fullName evidence="1">Uncharacterized protein</fullName>
    </submittedName>
</protein>
<name>A0AAE0ET45_9CHLO</name>
<evidence type="ECO:0000313" key="1">
    <source>
        <dbReference type="EMBL" id="KAK3237895.1"/>
    </source>
</evidence>
<evidence type="ECO:0000313" key="2">
    <source>
        <dbReference type="Proteomes" id="UP001190700"/>
    </source>
</evidence>
<accession>A0AAE0ET45</accession>